<accession>A0A956SE71</accession>
<dbReference type="Proteomes" id="UP000739538">
    <property type="component" value="Unassembled WGS sequence"/>
</dbReference>
<gene>
    <name evidence="1" type="ORF">KDA27_16480</name>
</gene>
<dbReference type="AlphaFoldDB" id="A0A956SE71"/>
<dbReference type="EMBL" id="JAGQHS010000097">
    <property type="protein sequence ID" value="MCA9757402.1"/>
    <property type="molecule type" value="Genomic_DNA"/>
</dbReference>
<evidence type="ECO:0000313" key="1">
    <source>
        <dbReference type="EMBL" id="MCA9757402.1"/>
    </source>
</evidence>
<name>A0A956SE71_UNCEI</name>
<evidence type="ECO:0000313" key="2">
    <source>
        <dbReference type="Proteomes" id="UP000739538"/>
    </source>
</evidence>
<organism evidence="1 2">
    <name type="scientific">Eiseniibacteriota bacterium</name>
    <dbReference type="NCBI Taxonomy" id="2212470"/>
    <lineage>
        <taxon>Bacteria</taxon>
        <taxon>Candidatus Eiseniibacteriota</taxon>
    </lineage>
</organism>
<comment type="caution">
    <text evidence="1">The sequence shown here is derived from an EMBL/GenBank/DDBJ whole genome shotgun (WGS) entry which is preliminary data.</text>
</comment>
<sequence>MGRISEQDVLWTHARLADLSTRAPHNPNALLRLALIAIGLLACLQTGALGSGLLPPERVALLLFKVIPYNQVWDGAEALRFEVVATGRADLDRATAIADYLEAYSEQAQKKGATTPRLTASVVLLDELESLTQRPEPPAALLLIGGRDVPTPSPFEELARAAVLRSILIVSDTEERLMDSSSLAFVHSTKSNRPEMVLRLERSKAQGARFTASFIRLVRLWEEPR</sequence>
<reference evidence="1" key="1">
    <citation type="submission" date="2020-04" db="EMBL/GenBank/DDBJ databases">
        <authorList>
            <person name="Zhang T."/>
        </authorList>
    </citation>
    <scope>NUCLEOTIDE SEQUENCE</scope>
    <source>
        <strain evidence="1">HKST-UBA02</strain>
    </source>
</reference>
<reference evidence="1" key="2">
    <citation type="journal article" date="2021" name="Microbiome">
        <title>Successional dynamics and alternative stable states in a saline activated sludge microbial community over 9 years.</title>
        <authorList>
            <person name="Wang Y."/>
            <person name="Ye J."/>
            <person name="Ju F."/>
            <person name="Liu L."/>
            <person name="Boyd J.A."/>
            <person name="Deng Y."/>
            <person name="Parks D.H."/>
            <person name="Jiang X."/>
            <person name="Yin X."/>
            <person name="Woodcroft B.J."/>
            <person name="Tyson G.W."/>
            <person name="Hugenholtz P."/>
            <person name="Polz M.F."/>
            <person name="Zhang T."/>
        </authorList>
    </citation>
    <scope>NUCLEOTIDE SEQUENCE</scope>
    <source>
        <strain evidence="1">HKST-UBA02</strain>
    </source>
</reference>
<protein>
    <submittedName>
        <fullName evidence="1">Uncharacterized protein</fullName>
    </submittedName>
</protein>
<proteinExistence type="predicted"/>